<keyword evidence="15" id="KW-0443">Lipid metabolism</keyword>
<evidence type="ECO:0000256" key="12">
    <source>
        <dbReference type="ARBA" id="ARBA00022753"/>
    </source>
</evidence>
<comment type="pathway">
    <text evidence="6">Signal transduction; phosphatidylinositol signaling pathway.</text>
</comment>
<evidence type="ECO:0000259" key="26">
    <source>
        <dbReference type="PROSITE" id="PS50004"/>
    </source>
</evidence>
<evidence type="ECO:0000256" key="17">
    <source>
        <dbReference type="ARBA" id="ARBA00023242"/>
    </source>
</evidence>
<dbReference type="GO" id="GO:0005886">
    <property type="term" value="C:plasma membrane"/>
    <property type="evidence" value="ECO:0007669"/>
    <property type="project" value="UniProtKB-SubCell"/>
</dbReference>
<evidence type="ECO:0000256" key="6">
    <source>
        <dbReference type="ARBA" id="ARBA00004847"/>
    </source>
</evidence>
<dbReference type="GO" id="GO:0016316">
    <property type="term" value="F:phosphatidylinositol-3,4-bisphosphate 4-phosphatase activity"/>
    <property type="evidence" value="ECO:0007669"/>
    <property type="project" value="UniProtKB-EC"/>
</dbReference>
<dbReference type="PANTHER" id="PTHR12187:SF12">
    <property type="entry name" value="PHOSPHATIDYLINOSITOL-3,4-BISPHOSPHATE 4-PHOSPHATASE"/>
    <property type="match status" value="1"/>
</dbReference>
<evidence type="ECO:0000256" key="11">
    <source>
        <dbReference type="ARBA" id="ARBA00022553"/>
    </source>
</evidence>
<dbReference type="GO" id="GO:0055038">
    <property type="term" value="C:recycling endosome membrane"/>
    <property type="evidence" value="ECO:0007669"/>
    <property type="project" value="UniProtKB-SubCell"/>
</dbReference>
<evidence type="ECO:0000256" key="7">
    <source>
        <dbReference type="ARBA" id="ARBA00006306"/>
    </source>
</evidence>
<evidence type="ECO:0000256" key="2">
    <source>
        <dbReference type="ARBA" id="ARBA00004146"/>
    </source>
</evidence>
<evidence type="ECO:0000256" key="1">
    <source>
        <dbReference type="ARBA" id="ARBA00004123"/>
    </source>
</evidence>
<evidence type="ECO:0000256" key="22">
    <source>
        <dbReference type="ARBA" id="ARBA00074640"/>
    </source>
</evidence>
<evidence type="ECO:0000313" key="27">
    <source>
        <dbReference type="EMBL" id="KAF7709390.1"/>
    </source>
</evidence>
<evidence type="ECO:0000256" key="13">
    <source>
        <dbReference type="ARBA" id="ARBA00022801"/>
    </source>
</evidence>
<keyword evidence="10" id="KW-0963">Cytoplasm</keyword>
<evidence type="ECO:0000256" key="21">
    <source>
        <dbReference type="ARBA" id="ARBA00065112"/>
    </source>
</evidence>
<keyword evidence="14" id="KW-0770">Synapse</keyword>
<evidence type="ECO:0000256" key="23">
    <source>
        <dbReference type="ARBA" id="ARBA00080875"/>
    </source>
</evidence>
<evidence type="ECO:0000256" key="5">
    <source>
        <dbReference type="ARBA" id="ARBA00004565"/>
    </source>
</evidence>
<feature type="compositionally biased region" description="Polar residues" evidence="25">
    <location>
        <begin position="493"/>
        <end position="511"/>
    </location>
</feature>
<evidence type="ECO:0000256" key="24">
    <source>
        <dbReference type="ARBA" id="ARBA00082036"/>
    </source>
</evidence>
<dbReference type="AlphaFoldDB" id="A0A8T0BVL1"/>
<evidence type="ECO:0000256" key="25">
    <source>
        <dbReference type="SAM" id="MobiDB-lite"/>
    </source>
</evidence>
<dbReference type="CDD" id="cd04048">
    <property type="entry name" value="C2A_Copine"/>
    <property type="match status" value="1"/>
</dbReference>
<dbReference type="Gene3D" id="2.60.40.150">
    <property type="entry name" value="C2 domain"/>
    <property type="match status" value="1"/>
</dbReference>
<feature type="region of interest" description="Disordered" evidence="25">
    <location>
        <begin position="475"/>
        <end position="511"/>
    </location>
</feature>
<comment type="subcellular location">
    <subcellularLocation>
        <location evidence="3">Cell membrane</location>
    </subcellularLocation>
    <subcellularLocation>
        <location evidence="4">Cytoplasm</location>
    </subcellularLocation>
    <subcellularLocation>
        <location evidence="2">Early endosome membrane</location>
    </subcellularLocation>
    <subcellularLocation>
        <location evidence="1">Nucleus</location>
    </subcellularLocation>
    <subcellularLocation>
        <location evidence="18">Postsynaptic density</location>
    </subcellularLocation>
    <subcellularLocation>
        <location evidence="5">Recycling endosome membrane</location>
    </subcellularLocation>
</comment>
<evidence type="ECO:0000256" key="16">
    <source>
        <dbReference type="ARBA" id="ARBA00023136"/>
    </source>
</evidence>
<dbReference type="EC" id="3.1.3.66" evidence="8"/>
<dbReference type="FunFam" id="2.60.40.150:FF:000038">
    <property type="entry name" value="Type I inositol 3,4-bisphosphate 4-phosphatase"/>
    <property type="match status" value="1"/>
</dbReference>
<evidence type="ECO:0000256" key="14">
    <source>
        <dbReference type="ARBA" id="ARBA00023018"/>
    </source>
</evidence>
<evidence type="ECO:0000256" key="10">
    <source>
        <dbReference type="ARBA" id="ARBA00022490"/>
    </source>
</evidence>
<evidence type="ECO:0000256" key="4">
    <source>
        <dbReference type="ARBA" id="ARBA00004496"/>
    </source>
</evidence>
<keyword evidence="11" id="KW-0597">Phosphoprotein</keyword>
<keyword evidence="9" id="KW-1003">Cell membrane</keyword>
<dbReference type="GO" id="GO:0005634">
    <property type="term" value="C:nucleus"/>
    <property type="evidence" value="ECO:0007669"/>
    <property type="project" value="UniProtKB-SubCell"/>
</dbReference>
<comment type="catalytic activity">
    <reaction evidence="19">
        <text>1D-myo-inositol 3,4-bisphosphate + H2O = 1D-myo-inositol 3-phosphate + phosphate</text>
        <dbReference type="Rhea" id="RHEA:43388"/>
        <dbReference type="ChEBI" id="CHEBI:15377"/>
        <dbReference type="ChEBI" id="CHEBI:43474"/>
        <dbReference type="ChEBI" id="CHEBI:58401"/>
        <dbReference type="ChEBI" id="CHEBI:83241"/>
    </reaction>
    <physiologicalReaction direction="left-to-right" evidence="19">
        <dbReference type="Rhea" id="RHEA:43389"/>
    </physiologicalReaction>
</comment>
<comment type="subunit">
    <text evidence="21">Interacts with INPP5F.</text>
</comment>
<dbReference type="SUPFAM" id="SSF49562">
    <property type="entry name" value="C2 domain (Calcium/lipid-binding domain, CaLB)"/>
    <property type="match status" value="1"/>
</dbReference>
<dbReference type="Proteomes" id="UP000606274">
    <property type="component" value="Unassembled WGS sequence"/>
</dbReference>
<keyword evidence="17" id="KW-0539">Nucleus</keyword>
<dbReference type="PANTHER" id="PTHR12187">
    <property type="entry name" value="AGAP000124-PA"/>
    <property type="match status" value="1"/>
</dbReference>
<comment type="catalytic activity">
    <reaction evidence="20">
        <text>1D-myo-inositol 1,3,4-trisphosphate + H2O = 1D-myo-inositol 1,3-bisphosphate + phosphate</text>
        <dbReference type="Rhea" id="RHEA:43392"/>
        <dbReference type="ChEBI" id="CHEBI:15377"/>
        <dbReference type="ChEBI" id="CHEBI:43474"/>
        <dbReference type="ChEBI" id="CHEBI:58414"/>
        <dbReference type="ChEBI" id="CHEBI:83242"/>
    </reaction>
    <physiologicalReaction direction="left-to-right" evidence="20">
        <dbReference type="Rhea" id="RHEA:43393"/>
    </physiologicalReaction>
</comment>
<dbReference type="PROSITE" id="PS50004">
    <property type="entry name" value="C2"/>
    <property type="match status" value="1"/>
</dbReference>
<dbReference type="InterPro" id="IPR035892">
    <property type="entry name" value="C2_domain_sf"/>
</dbReference>
<dbReference type="Pfam" id="PF00168">
    <property type="entry name" value="C2"/>
    <property type="match status" value="1"/>
</dbReference>
<evidence type="ECO:0000256" key="15">
    <source>
        <dbReference type="ARBA" id="ARBA00023098"/>
    </source>
</evidence>
<evidence type="ECO:0000256" key="3">
    <source>
        <dbReference type="ARBA" id="ARBA00004236"/>
    </source>
</evidence>
<dbReference type="GO" id="GO:0031901">
    <property type="term" value="C:early endosome membrane"/>
    <property type="evidence" value="ECO:0007669"/>
    <property type="project" value="UniProtKB-SubCell"/>
</dbReference>
<comment type="similarity">
    <text evidence="7">Belongs to the inositol 3,4-bisphosphate 4-phosphatase family.</text>
</comment>
<feature type="domain" description="C2" evidence="26">
    <location>
        <begin position="24"/>
        <end position="151"/>
    </location>
</feature>
<keyword evidence="13" id="KW-0378">Hydrolase</keyword>
<comment type="caution">
    <text evidence="27">The sequence shown here is derived from an EMBL/GenBank/DDBJ whole genome shotgun (WGS) entry which is preliminary data.</text>
</comment>
<keyword evidence="12" id="KW-0967">Endosome</keyword>
<evidence type="ECO:0000256" key="19">
    <source>
        <dbReference type="ARBA" id="ARBA00051770"/>
    </source>
</evidence>
<dbReference type="GO" id="GO:0044281">
    <property type="term" value="P:small molecule metabolic process"/>
    <property type="evidence" value="ECO:0007669"/>
    <property type="project" value="UniProtKB-ARBA"/>
</dbReference>
<evidence type="ECO:0000256" key="18">
    <source>
        <dbReference type="ARBA" id="ARBA00034105"/>
    </source>
</evidence>
<keyword evidence="28" id="KW-1185">Reference proteome</keyword>
<dbReference type="InterPro" id="IPR000008">
    <property type="entry name" value="C2_dom"/>
</dbReference>
<name>A0A8T0BVL1_SILME</name>
<organism evidence="27 28">
    <name type="scientific">Silurus meridionalis</name>
    <name type="common">Southern catfish</name>
    <name type="synonym">Silurus soldatovi meridionalis</name>
    <dbReference type="NCBI Taxonomy" id="175797"/>
    <lineage>
        <taxon>Eukaryota</taxon>
        <taxon>Metazoa</taxon>
        <taxon>Chordata</taxon>
        <taxon>Craniata</taxon>
        <taxon>Vertebrata</taxon>
        <taxon>Euteleostomi</taxon>
        <taxon>Actinopterygii</taxon>
        <taxon>Neopterygii</taxon>
        <taxon>Teleostei</taxon>
        <taxon>Ostariophysi</taxon>
        <taxon>Siluriformes</taxon>
        <taxon>Siluridae</taxon>
        <taxon>Silurus</taxon>
    </lineage>
</organism>
<feature type="region of interest" description="Disordered" evidence="25">
    <location>
        <begin position="552"/>
        <end position="572"/>
    </location>
</feature>
<dbReference type="GO" id="GO:0014069">
    <property type="term" value="C:postsynaptic density"/>
    <property type="evidence" value="ECO:0007669"/>
    <property type="project" value="UniProtKB-SubCell"/>
</dbReference>
<dbReference type="EMBL" id="JABFDY010000003">
    <property type="protein sequence ID" value="KAF7709390.1"/>
    <property type="molecule type" value="Genomic_DNA"/>
</dbReference>
<protein>
    <recommendedName>
        <fullName evidence="22">Inositol polyphosphate-4-phosphatase type I A</fullName>
        <ecNumber evidence="8">3.1.3.66</ecNumber>
    </recommendedName>
    <alternativeName>
        <fullName evidence="24">Inositol polyphosphate 4-phosphatase type I</fullName>
    </alternativeName>
    <alternativeName>
        <fullName evidence="23">Type I inositol 3,4-bisphosphate 4-phosphatase</fullName>
    </alternativeName>
</protein>
<dbReference type="InterPro" id="IPR039034">
    <property type="entry name" value="INPP4"/>
</dbReference>
<sequence>MAGKERSPRHRPWSVYRANTFDIASEMIGLTLTGNSQDPDEPVLEFSLACSELLTPTLERKPSSFVAVSCTTPPQAFWTKHAQTEIIEGTSNPIYLSSIAFFQDSLITQQTQVKLSVYDVKDRSQGTMYLLGSAMFTVKELLQDKYHRLHLTLRSAENEKIGNITIIAWQLEEKKDQRAPLARTDTVNGRMVLPVDESLTESMGMKSKSASLCKDTLLRAVFGGTISRMYRFPTTDGNHLRVLEQMAESVLSLHIPRQFVKLLLEEDAARVCELEELGELSPCWENLRRQIITQYQTIILTYQETLSDLHEYKGPSFKSSTLKAEKRLEFVPTNLHIQRMRVQGESGYDRTYDVVTTGAPAAHHQGFKGNGLRKLIQKFEETKKHAGESRPHSGMYQPHEVIRAKEIISHINTLKTQVSYYTERLSRAAKERSANALERTLGILTEKTRQLVTVCDNKLLATAIQALNAARPEFVASKTSPSGPDTERVVLRNDQSSSQAKWSGKGNRSSMNVDWHEEEWEKVWLNVDKSMECVIHSVNRLLMRERLQSDSSEDVFLSDQQPNSSKRGSHGNAFWINPQYPSSSSSLCTPLSSSHPLPDSHSSLSSTSSASLSSACVTGSHRSPYGSPNIDGCSPGEWSDALYPLLTTLNECVAMMSDMAKKSMVFVLMQDCAPTIAMSLALQYRRDVVFCQTLPAVICGFVAKLRNCLCDKGFLRQLHTIGLLVQFEGLLSTYGEELAMLEDMSIGIMDLRNVTFKVTQATSSFGPDMLPVITGNRDGFNVRVPLPGAMFDVLPREIQNGMLLRVQPVLFNIGINEQQTLAEKFGDTSLQEVINAESLTRLNSYYDQFKEVLPEDCLPRSHSQYCIPELLKFLTQNVNSRKSKNVDILWQAAEVCRRLNGVRVTSCKSAKDRTAMSVTLEQCLILQMEHCMAPQVLSQALDCMRSEGCRRENTMKNVGSRKYAFNSLQLKAFPKQYRPPEGTYGKVET</sequence>
<evidence type="ECO:0000256" key="8">
    <source>
        <dbReference type="ARBA" id="ARBA00013037"/>
    </source>
</evidence>
<evidence type="ECO:0000256" key="20">
    <source>
        <dbReference type="ARBA" id="ARBA00051892"/>
    </source>
</evidence>
<proteinExistence type="inferred from homology"/>
<evidence type="ECO:0000313" key="28">
    <source>
        <dbReference type="Proteomes" id="UP000606274"/>
    </source>
</evidence>
<gene>
    <name evidence="27" type="ORF">HF521_016240</name>
</gene>
<accession>A0A8T0BVL1</accession>
<evidence type="ECO:0000256" key="9">
    <source>
        <dbReference type="ARBA" id="ARBA00022475"/>
    </source>
</evidence>
<reference evidence="27" key="1">
    <citation type="submission" date="2020-08" db="EMBL/GenBank/DDBJ databases">
        <title>Chromosome-level assembly of Southern catfish (Silurus meridionalis) provides insights into visual adaptation to the nocturnal and benthic lifestyles.</title>
        <authorList>
            <person name="Zhang Y."/>
            <person name="Wang D."/>
            <person name="Peng Z."/>
        </authorList>
    </citation>
    <scope>NUCLEOTIDE SEQUENCE</scope>
    <source>
        <strain evidence="27">SWU-2019-XX</strain>
        <tissue evidence="27">Muscle</tissue>
    </source>
</reference>
<keyword evidence="16" id="KW-0472">Membrane</keyword>